<evidence type="ECO:0000313" key="1">
    <source>
        <dbReference type="EMBL" id="QAT42927.1"/>
    </source>
</evidence>
<dbReference type="OrthoDB" id="2603324at2"/>
<reference evidence="1 2" key="1">
    <citation type="submission" date="2019-01" db="EMBL/GenBank/DDBJ databases">
        <title>Draft genomes of a novel of Aminipila strains.</title>
        <authorList>
            <person name="Ma S."/>
        </authorList>
    </citation>
    <scope>NUCLEOTIDE SEQUENCE [LARGE SCALE GENOMIC DNA]</scope>
    <source>
        <strain evidence="2">JN-39</strain>
    </source>
</reference>
<proteinExistence type="predicted"/>
<dbReference type="AlphaFoldDB" id="A0A410PVG5"/>
<dbReference type="EMBL" id="CP035281">
    <property type="protein sequence ID" value="QAT42927.1"/>
    <property type="molecule type" value="Genomic_DNA"/>
</dbReference>
<gene>
    <name evidence="1" type="ORF">EQM06_06580</name>
</gene>
<organism evidence="1 2">
    <name type="scientific">Aminipila luticellarii</name>
    <dbReference type="NCBI Taxonomy" id="2507160"/>
    <lineage>
        <taxon>Bacteria</taxon>
        <taxon>Bacillati</taxon>
        <taxon>Bacillota</taxon>
        <taxon>Clostridia</taxon>
        <taxon>Peptostreptococcales</taxon>
        <taxon>Anaerovoracaceae</taxon>
        <taxon>Aminipila</taxon>
    </lineage>
</organism>
<evidence type="ECO:0000313" key="2">
    <source>
        <dbReference type="Proteomes" id="UP000287601"/>
    </source>
</evidence>
<dbReference type="Proteomes" id="UP000287601">
    <property type="component" value="Chromosome"/>
</dbReference>
<accession>A0A410PVG5</accession>
<sequence>MKSPKRLEGSYIPENQMNLIFESRMVWRDLATWIHAYLISVYSNFDNKSAVEEKIDAMVSKNGYIIGLIFGQQNEEQYVQLLSEYVSLFKELVDAQINGEDVDEYIERLYENGNQGAAFFSRVNPFWLESEWKTLIHQFIQMNIDESTAFLNKDYVKNIEIYDRNLKQALKMGDCYSKGLIEYLTYARK</sequence>
<keyword evidence="2" id="KW-1185">Reference proteome</keyword>
<protein>
    <submittedName>
        <fullName evidence="1">Uncharacterized protein</fullName>
    </submittedName>
</protein>
<dbReference type="KEGG" id="amij:EQM06_06580"/>
<dbReference type="RefSeq" id="WP_128745576.1">
    <property type="nucleotide sequence ID" value="NZ_CP035281.1"/>
</dbReference>
<name>A0A410PVG5_9FIRM</name>